<feature type="modified residue" description="4-aspartylphosphate" evidence="9">
    <location>
        <position position="1120"/>
    </location>
</feature>
<dbReference type="InterPro" id="IPR003018">
    <property type="entry name" value="GAF"/>
</dbReference>
<comment type="catalytic activity">
    <reaction evidence="1">
        <text>ATP + protein L-histidine = ADP + protein N-phospho-L-histidine.</text>
        <dbReference type="EC" id="2.7.13.3"/>
    </reaction>
</comment>
<dbReference type="EC" id="2.7.13.3" evidence="2"/>
<gene>
    <name evidence="15" type="ORF">BD293_0054</name>
</gene>
<evidence type="ECO:0000256" key="8">
    <source>
        <dbReference type="ARBA" id="ARBA00023012"/>
    </source>
</evidence>
<dbReference type="InterPro" id="IPR011006">
    <property type="entry name" value="CheY-like_superfamily"/>
</dbReference>
<dbReference type="SUPFAM" id="SSF55785">
    <property type="entry name" value="PYP-like sensor domain (PAS domain)"/>
    <property type="match status" value="3"/>
</dbReference>
<dbReference type="SUPFAM" id="SSF47384">
    <property type="entry name" value="Homodimeric domain of signal transducing histidine kinase"/>
    <property type="match status" value="1"/>
</dbReference>
<evidence type="ECO:0000256" key="1">
    <source>
        <dbReference type="ARBA" id="ARBA00000085"/>
    </source>
</evidence>
<feature type="coiled-coil region" evidence="10">
    <location>
        <begin position="15"/>
        <end position="60"/>
    </location>
</feature>
<keyword evidence="4" id="KW-0808">Transferase</keyword>
<dbReference type="CDD" id="cd00082">
    <property type="entry name" value="HisKA"/>
    <property type="match status" value="1"/>
</dbReference>
<dbReference type="Gene3D" id="3.30.450.20">
    <property type="entry name" value="PAS domain"/>
    <property type="match status" value="3"/>
</dbReference>
<dbReference type="InterPro" id="IPR003661">
    <property type="entry name" value="HisK_dim/P_dom"/>
</dbReference>
<name>A0A543K8T7_9RHOB</name>
<dbReference type="SUPFAM" id="SSF55781">
    <property type="entry name" value="GAF domain-like"/>
    <property type="match status" value="2"/>
</dbReference>
<keyword evidence="10" id="KW-0175">Coiled coil</keyword>
<dbReference type="RefSeq" id="WP_142079296.1">
    <property type="nucleotide sequence ID" value="NZ_VFPT01000001.1"/>
</dbReference>
<dbReference type="Pfam" id="PF01590">
    <property type="entry name" value="GAF"/>
    <property type="match status" value="1"/>
</dbReference>
<dbReference type="Pfam" id="PF00512">
    <property type="entry name" value="HisKA"/>
    <property type="match status" value="1"/>
</dbReference>
<evidence type="ECO:0000313" key="16">
    <source>
        <dbReference type="Proteomes" id="UP000320582"/>
    </source>
</evidence>
<dbReference type="Pfam" id="PF12860">
    <property type="entry name" value="PAS_7"/>
    <property type="match status" value="1"/>
</dbReference>
<dbReference type="InterPro" id="IPR003594">
    <property type="entry name" value="HATPase_dom"/>
</dbReference>
<dbReference type="CDD" id="cd17546">
    <property type="entry name" value="REC_hyHK_CKI1_RcsC-like"/>
    <property type="match status" value="1"/>
</dbReference>
<dbReference type="InterPro" id="IPR000014">
    <property type="entry name" value="PAS"/>
</dbReference>
<dbReference type="Gene3D" id="3.30.450.40">
    <property type="match status" value="2"/>
</dbReference>
<keyword evidence="6" id="KW-0418">Kinase</keyword>
<dbReference type="GO" id="GO:0000155">
    <property type="term" value="F:phosphorelay sensor kinase activity"/>
    <property type="evidence" value="ECO:0007669"/>
    <property type="project" value="InterPro"/>
</dbReference>
<feature type="domain" description="PAS" evidence="13">
    <location>
        <begin position="684"/>
        <end position="724"/>
    </location>
</feature>
<keyword evidence="8" id="KW-0902">Two-component regulatory system</keyword>
<evidence type="ECO:0000259" key="11">
    <source>
        <dbReference type="PROSITE" id="PS50109"/>
    </source>
</evidence>
<dbReference type="SMART" id="SM00086">
    <property type="entry name" value="PAC"/>
    <property type="match status" value="2"/>
</dbReference>
<dbReference type="PROSITE" id="PS50113">
    <property type="entry name" value="PAC"/>
    <property type="match status" value="1"/>
</dbReference>
<dbReference type="InterPro" id="IPR005467">
    <property type="entry name" value="His_kinase_dom"/>
</dbReference>
<dbReference type="PROSITE" id="PS50109">
    <property type="entry name" value="HIS_KIN"/>
    <property type="match status" value="1"/>
</dbReference>
<organism evidence="15 16">
    <name type="scientific">Roseinatronobacter monicus</name>
    <dbReference type="NCBI Taxonomy" id="393481"/>
    <lineage>
        <taxon>Bacteria</taxon>
        <taxon>Pseudomonadati</taxon>
        <taxon>Pseudomonadota</taxon>
        <taxon>Alphaproteobacteria</taxon>
        <taxon>Rhodobacterales</taxon>
        <taxon>Paracoccaceae</taxon>
        <taxon>Roseinatronobacter</taxon>
    </lineage>
</organism>
<dbReference type="CDD" id="cd00130">
    <property type="entry name" value="PAS"/>
    <property type="match status" value="2"/>
</dbReference>
<sequence>MTEDGPKAVVSRARFDRERRARQEAESLLEDKARELYTANRRLMRESEAVRAALAETEELRAREAAALRQQSILSEAMAVFSGKTSAAEALQDFLNTLQRAFGVFDACYLQASGSEVRITASARPEHIGLGLPVPNSLIVRPRRLSTLQLIAPGKVFPGRITDYASTIIVPLNISGEAAGALLLGCLQTGSFTATDLRLLKRLAGLAAQSLTALRDTRRNALLVSLIEGRPISGEGGVLDAPLEAVQQAFARLTNMQGMAVGILDDLLGASLDEIDAAIERSLAALGNATNTDRAYVFRLREDAPLIDSSHEWCVSGIAAMRDQLQEIPSDMISHWRETFDAGRDVVIPDVGALSDATPGKEILVEQGMVSLLAVPMVEYGVFRGFVGYGAVRAQRTFLPGEVHLIRSVAKVIGSLLVRREQRVQIERLSEIARRTSNLVVIAGADRCITWVNEAFERTTGWALDEIKGQNAGGFLQCEETAPEAIAALRQALDQAKPVQAEILNRARDGRSYWVDLDIQPLKDTFGALNGFMAVGMDVTERRQQADALRAAADDAARARATLEAAVDALQDGFVLFDADDRLVICNQRYREIYPSAAQEIVPGTRFEDILRQGLELGVYADAIGREADWLAERLERHCERDSEVEQHLSDGRWLRIFEKATPDGGRVGLRVDITALKLAEQRAKADRAAAMEASHDGIAITDAEGRFVYMNHAHLELFGYTSEAQVLGKPWSMFYEPDAAAWMGGHVMPELMFYGSWSGEIMGKARDGSPVDQEVSLTLKDDGGILCIARDMRDRRREMAERDRLSEELQLAQRREVVGQMAAGLAHDFNNLLAAISGGAQLIQDATPENSLGAIGAQRILAASAQAAGLVRRLLSLGRREAELITLDLREPLREASDLVRASLRASMRLNTHLPDTPIEVVADPTDILQTVLNLAINARDALDGRPGAITVVLSKPSEDDLQGPFTVGTPDPKHAFCAITISDTGPGMSSEQVARAFTPYETTKGARGSGLGLTIVSSIIARVGGALKLVTAPDQGSEFTILWPVAPIRAKEGAAVEGLTGRLDGRTVLVVDDQENVLNIITAFLESVGAEVAPTSEPADVIAVLRDNPDAWDLLITDFDMPGMTGSDLAQAARAHAPHLPIVLVTALAAMAGRDTAMFNAVLGKPVDKAALVNAAEVAILRAKQGEG</sequence>
<evidence type="ECO:0000256" key="2">
    <source>
        <dbReference type="ARBA" id="ARBA00012438"/>
    </source>
</evidence>
<dbReference type="OrthoDB" id="9796100at2"/>
<feature type="domain" description="Histidine kinase" evidence="11">
    <location>
        <begin position="825"/>
        <end position="1049"/>
    </location>
</feature>
<evidence type="ECO:0000256" key="5">
    <source>
        <dbReference type="ARBA" id="ARBA00022741"/>
    </source>
</evidence>
<evidence type="ECO:0000259" key="14">
    <source>
        <dbReference type="PROSITE" id="PS50113"/>
    </source>
</evidence>
<dbReference type="Pfam" id="PF00072">
    <property type="entry name" value="Response_reg"/>
    <property type="match status" value="1"/>
</dbReference>
<evidence type="ECO:0000256" key="9">
    <source>
        <dbReference type="PROSITE-ProRule" id="PRU00169"/>
    </source>
</evidence>
<dbReference type="InterPro" id="IPR004358">
    <property type="entry name" value="Sig_transdc_His_kin-like_C"/>
</dbReference>
<evidence type="ECO:0000256" key="6">
    <source>
        <dbReference type="ARBA" id="ARBA00022777"/>
    </source>
</evidence>
<dbReference type="SMART" id="SM00387">
    <property type="entry name" value="HATPase_c"/>
    <property type="match status" value="1"/>
</dbReference>
<feature type="domain" description="PAS" evidence="13">
    <location>
        <begin position="425"/>
        <end position="496"/>
    </location>
</feature>
<evidence type="ECO:0000259" key="13">
    <source>
        <dbReference type="PROSITE" id="PS50112"/>
    </source>
</evidence>
<keyword evidence="3 9" id="KW-0597">Phosphoprotein</keyword>
<keyword evidence="7" id="KW-0067">ATP-binding</keyword>
<dbReference type="PANTHER" id="PTHR43065:SF46">
    <property type="entry name" value="C4-DICARBOXYLATE TRANSPORT SENSOR PROTEIN DCTB"/>
    <property type="match status" value="1"/>
</dbReference>
<keyword evidence="5" id="KW-0547">Nucleotide-binding</keyword>
<evidence type="ECO:0000313" key="15">
    <source>
        <dbReference type="EMBL" id="TQM91501.1"/>
    </source>
</evidence>
<feature type="domain" description="Response regulatory" evidence="12">
    <location>
        <begin position="1069"/>
        <end position="1182"/>
    </location>
</feature>
<proteinExistence type="predicted"/>
<keyword evidence="16" id="KW-1185">Reference proteome</keyword>
<accession>A0A543K8T7</accession>
<dbReference type="PROSITE" id="PS50112">
    <property type="entry name" value="PAS"/>
    <property type="match status" value="2"/>
</dbReference>
<dbReference type="Gene3D" id="3.30.565.10">
    <property type="entry name" value="Histidine kinase-like ATPase, C-terminal domain"/>
    <property type="match status" value="1"/>
</dbReference>
<dbReference type="InterPro" id="IPR036890">
    <property type="entry name" value="HATPase_C_sf"/>
</dbReference>
<dbReference type="SMART" id="SM00448">
    <property type="entry name" value="REC"/>
    <property type="match status" value="1"/>
</dbReference>
<dbReference type="Pfam" id="PF02518">
    <property type="entry name" value="HATPase_c"/>
    <property type="match status" value="1"/>
</dbReference>
<dbReference type="InterPro" id="IPR035965">
    <property type="entry name" value="PAS-like_dom_sf"/>
</dbReference>
<dbReference type="InterPro" id="IPR000700">
    <property type="entry name" value="PAS-assoc_C"/>
</dbReference>
<dbReference type="EMBL" id="VFPT01000001">
    <property type="protein sequence ID" value="TQM91501.1"/>
    <property type="molecule type" value="Genomic_DNA"/>
</dbReference>
<reference evidence="15 16" key="1">
    <citation type="submission" date="2019-06" db="EMBL/GenBank/DDBJ databases">
        <title>Genomic Encyclopedia of Archaeal and Bacterial Type Strains, Phase II (KMG-II): from individual species to whole genera.</title>
        <authorList>
            <person name="Goeker M."/>
        </authorList>
    </citation>
    <scope>NUCLEOTIDE SEQUENCE [LARGE SCALE GENOMIC DNA]</scope>
    <source>
        <strain evidence="15 16">DSM 18423</strain>
    </source>
</reference>
<dbReference type="InterPro" id="IPR001789">
    <property type="entry name" value="Sig_transdc_resp-reg_receiver"/>
</dbReference>
<dbReference type="Gene3D" id="1.10.287.130">
    <property type="match status" value="1"/>
</dbReference>
<dbReference type="PRINTS" id="PR00344">
    <property type="entry name" value="BCTRLSENSOR"/>
</dbReference>
<dbReference type="NCBIfam" id="TIGR00229">
    <property type="entry name" value="sensory_box"/>
    <property type="match status" value="2"/>
</dbReference>
<evidence type="ECO:0000256" key="10">
    <source>
        <dbReference type="SAM" id="Coils"/>
    </source>
</evidence>
<evidence type="ECO:0000259" key="12">
    <source>
        <dbReference type="PROSITE" id="PS50110"/>
    </source>
</evidence>
<dbReference type="SUPFAM" id="SSF55874">
    <property type="entry name" value="ATPase domain of HSP90 chaperone/DNA topoisomerase II/histidine kinase"/>
    <property type="match status" value="1"/>
</dbReference>
<dbReference type="Pfam" id="PF13426">
    <property type="entry name" value="PAS_9"/>
    <property type="match status" value="2"/>
</dbReference>
<feature type="domain" description="PAC" evidence="14">
    <location>
        <begin position="497"/>
        <end position="551"/>
    </location>
</feature>
<dbReference type="InterPro" id="IPR029016">
    <property type="entry name" value="GAF-like_dom_sf"/>
</dbReference>
<dbReference type="Gene3D" id="3.40.50.2300">
    <property type="match status" value="1"/>
</dbReference>
<dbReference type="PROSITE" id="PS50110">
    <property type="entry name" value="RESPONSE_REGULATORY"/>
    <property type="match status" value="1"/>
</dbReference>
<dbReference type="AlphaFoldDB" id="A0A543K8T7"/>
<dbReference type="InterPro" id="IPR036097">
    <property type="entry name" value="HisK_dim/P_sf"/>
</dbReference>
<protein>
    <recommendedName>
        <fullName evidence="2">histidine kinase</fullName>
        <ecNumber evidence="2">2.7.13.3</ecNumber>
    </recommendedName>
</protein>
<dbReference type="SMART" id="SM00091">
    <property type="entry name" value="PAS"/>
    <property type="match status" value="3"/>
</dbReference>
<dbReference type="GO" id="GO:0005524">
    <property type="term" value="F:ATP binding"/>
    <property type="evidence" value="ECO:0007669"/>
    <property type="project" value="UniProtKB-KW"/>
</dbReference>
<dbReference type="SMART" id="SM00388">
    <property type="entry name" value="HisKA"/>
    <property type="match status" value="1"/>
</dbReference>
<dbReference type="InterPro" id="IPR001610">
    <property type="entry name" value="PAC"/>
</dbReference>
<evidence type="ECO:0000256" key="3">
    <source>
        <dbReference type="ARBA" id="ARBA00022553"/>
    </source>
</evidence>
<dbReference type="PANTHER" id="PTHR43065">
    <property type="entry name" value="SENSOR HISTIDINE KINASE"/>
    <property type="match status" value="1"/>
</dbReference>
<evidence type="ECO:0000256" key="7">
    <source>
        <dbReference type="ARBA" id="ARBA00022840"/>
    </source>
</evidence>
<comment type="caution">
    <text evidence="15">The sequence shown here is derived from an EMBL/GenBank/DDBJ whole genome shotgun (WGS) entry which is preliminary data.</text>
</comment>
<dbReference type="SUPFAM" id="SSF52172">
    <property type="entry name" value="CheY-like"/>
    <property type="match status" value="1"/>
</dbReference>
<evidence type="ECO:0000256" key="4">
    <source>
        <dbReference type="ARBA" id="ARBA00022679"/>
    </source>
</evidence>
<dbReference type="Proteomes" id="UP000320582">
    <property type="component" value="Unassembled WGS sequence"/>
</dbReference>